<dbReference type="CDD" id="cd01300">
    <property type="entry name" value="YtcJ_like"/>
    <property type="match status" value="1"/>
</dbReference>
<dbReference type="Gene3D" id="3.10.310.70">
    <property type="match status" value="1"/>
</dbReference>
<reference evidence="3 4" key="1">
    <citation type="submission" date="2018-08" db="EMBL/GenBank/DDBJ databases">
        <title>A genome reference for cultivated species of the human gut microbiota.</title>
        <authorList>
            <person name="Zou Y."/>
            <person name="Xue W."/>
            <person name="Luo G."/>
        </authorList>
    </citation>
    <scope>NUCLEOTIDE SEQUENCE [LARGE SCALE GENOMIC DNA]</scope>
    <source>
        <strain evidence="3 4">AM07-24</strain>
    </source>
</reference>
<comment type="caution">
    <text evidence="3">The sequence shown here is derived from an EMBL/GenBank/DDBJ whole genome shotgun (WGS) entry which is preliminary data.</text>
</comment>
<accession>A0A415DWX8</accession>
<dbReference type="SUPFAM" id="SSF51338">
    <property type="entry name" value="Composite domain of metallo-dependent hydrolases"/>
    <property type="match status" value="1"/>
</dbReference>
<dbReference type="InterPro" id="IPR011059">
    <property type="entry name" value="Metal-dep_hydrolase_composite"/>
</dbReference>
<gene>
    <name evidence="3" type="ORF">DW099_15770</name>
</gene>
<evidence type="ECO:0000259" key="2">
    <source>
        <dbReference type="Pfam" id="PF07969"/>
    </source>
</evidence>
<sequence>MSANKKTVYVNAKIFTSDDHNLYADAMAVENGIITWVGKETEMPADYSEKIDLEGKRVLPGFVDAHMHPIMLADYSKKISALPPNVNSLADLAARIREVREQQAADQWIEGWGYDEGKLAEKRSPNRYDLDEGCSDAPVSIIRTCGHIRCVNSKALELAGITKDTPDPQGGKIDRDENGEPTGVLRENARNLVTPYMPDLTFDQTIDQLLDLGNLLSSQGVTSISDMGLLDSNDPYVYYTKAVEKGFKQKVSIYYMWDNFMGDDSFKITKEQFNKDQQIHSAGLKIIGDGSVSGRTAWMNEPYLGTTDDYGISVCSDEVMETAIAFCKENRCQLSMHAMGGQTIDRIVDRAYIEEKWTDDDTPYLRLEHVTEPSDQAIAKTVEKGFGFATQPIFLYCEIESYLTNLGPERTKTTYPVKKMLDAGVLLCFSTDAPATSWAVPSDPFPCIKAAVTRKAYDGTDCGQDQKVDIETAIKLYTKSGAKVSGLQGVGELKPGYHADFIVLSDDILAVSPEEIDKVNVEKTYISGEMIYERN</sequence>
<dbReference type="InterPro" id="IPR032466">
    <property type="entry name" value="Metal_Hydrolase"/>
</dbReference>
<keyword evidence="3" id="KW-0378">Hydrolase</keyword>
<dbReference type="Pfam" id="PF07969">
    <property type="entry name" value="Amidohydro_3"/>
    <property type="match status" value="1"/>
</dbReference>
<dbReference type="EMBL" id="QRMS01000005">
    <property type="protein sequence ID" value="RHJ85156.1"/>
    <property type="molecule type" value="Genomic_DNA"/>
</dbReference>
<dbReference type="InterPro" id="IPR013108">
    <property type="entry name" value="Amidohydro_3"/>
</dbReference>
<organism evidence="3 4">
    <name type="scientific">Emergencia timonensis</name>
    <dbReference type="NCBI Taxonomy" id="1776384"/>
    <lineage>
        <taxon>Bacteria</taxon>
        <taxon>Bacillati</taxon>
        <taxon>Bacillota</taxon>
        <taxon>Clostridia</taxon>
        <taxon>Peptostreptococcales</taxon>
        <taxon>Anaerovoracaceae</taxon>
        <taxon>Emergencia</taxon>
    </lineage>
</organism>
<feature type="region of interest" description="Disordered" evidence="1">
    <location>
        <begin position="161"/>
        <end position="181"/>
    </location>
</feature>
<dbReference type="OrthoDB" id="9767366at2"/>
<dbReference type="GeneID" id="83002595"/>
<dbReference type="GO" id="GO:0016810">
    <property type="term" value="F:hydrolase activity, acting on carbon-nitrogen (but not peptide) bonds"/>
    <property type="evidence" value="ECO:0007669"/>
    <property type="project" value="InterPro"/>
</dbReference>
<dbReference type="RefSeq" id="WP_067532516.1">
    <property type="nucleotide sequence ID" value="NZ_AP025567.1"/>
</dbReference>
<proteinExistence type="predicted"/>
<evidence type="ECO:0000313" key="4">
    <source>
        <dbReference type="Proteomes" id="UP000284841"/>
    </source>
</evidence>
<dbReference type="Proteomes" id="UP000284841">
    <property type="component" value="Unassembled WGS sequence"/>
</dbReference>
<evidence type="ECO:0000313" key="3">
    <source>
        <dbReference type="EMBL" id="RHJ85156.1"/>
    </source>
</evidence>
<keyword evidence="4" id="KW-1185">Reference proteome</keyword>
<dbReference type="PANTHER" id="PTHR22642:SF2">
    <property type="entry name" value="PROTEIN LONG AFTER FAR-RED 3"/>
    <property type="match status" value="1"/>
</dbReference>
<protein>
    <submittedName>
        <fullName evidence="3">Amidohydrolase</fullName>
    </submittedName>
</protein>
<dbReference type="Gene3D" id="2.30.40.10">
    <property type="entry name" value="Urease, subunit C, domain 1"/>
    <property type="match status" value="1"/>
</dbReference>
<evidence type="ECO:0000256" key="1">
    <source>
        <dbReference type="SAM" id="MobiDB-lite"/>
    </source>
</evidence>
<feature type="domain" description="Amidohydrolase 3" evidence="2">
    <location>
        <begin position="51"/>
        <end position="532"/>
    </location>
</feature>
<dbReference type="InterPro" id="IPR033932">
    <property type="entry name" value="YtcJ-like"/>
</dbReference>
<dbReference type="Gene3D" id="3.20.20.140">
    <property type="entry name" value="Metal-dependent hydrolases"/>
    <property type="match status" value="1"/>
</dbReference>
<dbReference type="SUPFAM" id="SSF51556">
    <property type="entry name" value="Metallo-dependent hydrolases"/>
    <property type="match status" value="1"/>
</dbReference>
<dbReference type="AlphaFoldDB" id="A0A415DWX8"/>
<dbReference type="STRING" id="1776384.GCA_900086585_00166"/>
<dbReference type="PANTHER" id="PTHR22642">
    <property type="entry name" value="IMIDAZOLONEPROPIONASE"/>
    <property type="match status" value="1"/>
</dbReference>
<name>A0A415DWX8_9FIRM</name>